<evidence type="ECO:0000313" key="2">
    <source>
        <dbReference type="EMBL" id="NMW31947.1"/>
    </source>
</evidence>
<keyword evidence="2" id="KW-0378">Hydrolase</keyword>
<evidence type="ECO:0000313" key="3">
    <source>
        <dbReference type="Proteomes" id="UP000561181"/>
    </source>
</evidence>
<sequence length="246" mass="27721">MPIWSREELSRRWNLARQPLPEQVDRPALRLLLGELSVFREPFVRPFRNLPIEPATAPQTVMLLPGFASHPMQMGYLAKNIERAGHRVKRWGLGFNFGPTDDNVERLGKRLVQIHQRYGRDVVLIGWSLGGLFARELANQHPDKVAKVITMGSPFSGNPRANNAWRVYQFIAGHPVDKPPVEYPVSTKPPVDTVALWSERDGVIHPPASRGDTGERDRAIQVDCTHIGFSYSPNSIQAVLKELAEL</sequence>
<dbReference type="PANTHER" id="PTHR37946">
    <property type="entry name" value="SLL1969 PROTEIN"/>
    <property type="match status" value="1"/>
</dbReference>
<dbReference type="InterPro" id="IPR029058">
    <property type="entry name" value="AB_hydrolase_fold"/>
</dbReference>
<organism evidence="2 3">
    <name type="scientific">Pontixanthobacter rizhaonensis</name>
    <dbReference type="NCBI Taxonomy" id="2730337"/>
    <lineage>
        <taxon>Bacteria</taxon>
        <taxon>Pseudomonadati</taxon>
        <taxon>Pseudomonadota</taxon>
        <taxon>Alphaproteobacteria</taxon>
        <taxon>Sphingomonadales</taxon>
        <taxon>Erythrobacteraceae</taxon>
        <taxon>Pontixanthobacter</taxon>
    </lineage>
</organism>
<name>A0A848QMV5_9SPHN</name>
<dbReference type="InterPro" id="IPR000073">
    <property type="entry name" value="AB_hydrolase_1"/>
</dbReference>
<dbReference type="SUPFAM" id="SSF53474">
    <property type="entry name" value="alpha/beta-Hydrolases"/>
    <property type="match status" value="1"/>
</dbReference>
<dbReference type="CDD" id="cd00741">
    <property type="entry name" value="Lipase"/>
    <property type="match status" value="1"/>
</dbReference>
<reference evidence="2 3" key="1">
    <citation type="submission" date="2020-04" db="EMBL/GenBank/DDBJ databases">
        <authorList>
            <person name="Liu A."/>
        </authorList>
    </citation>
    <scope>NUCLEOTIDE SEQUENCE [LARGE SCALE GENOMIC DNA]</scope>
    <source>
        <strain evidence="2 3">RZ02</strain>
    </source>
</reference>
<comment type="caution">
    <text evidence="2">The sequence shown here is derived from an EMBL/GenBank/DDBJ whole genome shotgun (WGS) entry which is preliminary data.</text>
</comment>
<dbReference type="PANTHER" id="PTHR37946:SF1">
    <property type="entry name" value="SLL1969 PROTEIN"/>
    <property type="match status" value="1"/>
</dbReference>
<dbReference type="EMBL" id="JABCRE010000002">
    <property type="protein sequence ID" value="NMW31947.1"/>
    <property type="molecule type" value="Genomic_DNA"/>
</dbReference>
<dbReference type="RefSeq" id="WP_170011915.1">
    <property type="nucleotide sequence ID" value="NZ_JABCRE010000002.1"/>
</dbReference>
<proteinExistence type="predicted"/>
<accession>A0A848QMV5</accession>
<dbReference type="Proteomes" id="UP000561181">
    <property type="component" value="Unassembled WGS sequence"/>
</dbReference>
<protein>
    <submittedName>
        <fullName evidence="2">Alpha/beta fold hydrolase</fullName>
    </submittedName>
</protein>
<dbReference type="Gene3D" id="3.40.50.1820">
    <property type="entry name" value="alpha/beta hydrolase"/>
    <property type="match status" value="1"/>
</dbReference>
<evidence type="ECO:0000259" key="1">
    <source>
        <dbReference type="Pfam" id="PF00561"/>
    </source>
</evidence>
<feature type="domain" description="AB hydrolase-1" evidence="1">
    <location>
        <begin position="60"/>
        <end position="165"/>
    </location>
</feature>
<gene>
    <name evidence="2" type="ORF">HKD42_07735</name>
</gene>
<keyword evidence="3" id="KW-1185">Reference proteome</keyword>
<dbReference type="Pfam" id="PF00561">
    <property type="entry name" value="Abhydrolase_1"/>
    <property type="match status" value="1"/>
</dbReference>
<dbReference type="AlphaFoldDB" id="A0A848QMV5"/>
<dbReference type="GO" id="GO:0016787">
    <property type="term" value="F:hydrolase activity"/>
    <property type="evidence" value="ECO:0007669"/>
    <property type="project" value="UniProtKB-KW"/>
</dbReference>